<sequence>MLKLQTKRRLLNAGRDRDRLVAIEASVAALTDDDLLDLADIFARAGPTPLRDIAGA</sequence>
<gene>
    <name evidence="1" type="ORF">ACFSC3_01440</name>
</gene>
<keyword evidence="2" id="KW-1185">Reference proteome</keyword>
<protein>
    <submittedName>
        <fullName evidence="1">Uncharacterized protein</fullName>
    </submittedName>
</protein>
<accession>A0ABW4N7Y8</accession>
<evidence type="ECO:0000313" key="2">
    <source>
        <dbReference type="Proteomes" id="UP001597283"/>
    </source>
</evidence>
<dbReference type="RefSeq" id="WP_380938004.1">
    <property type="nucleotide sequence ID" value="NZ_JBHUFC010000001.1"/>
</dbReference>
<comment type="caution">
    <text evidence="1">The sequence shown here is derived from an EMBL/GenBank/DDBJ whole genome shotgun (WGS) entry which is preliminary data.</text>
</comment>
<dbReference type="Proteomes" id="UP001597283">
    <property type="component" value="Unassembled WGS sequence"/>
</dbReference>
<proteinExistence type="predicted"/>
<evidence type="ECO:0000313" key="1">
    <source>
        <dbReference type="EMBL" id="MFD1786225.1"/>
    </source>
</evidence>
<dbReference type="EMBL" id="JBHUFC010000001">
    <property type="protein sequence ID" value="MFD1786225.1"/>
    <property type="molecule type" value="Genomic_DNA"/>
</dbReference>
<name>A0ABW4N7Y8_9SPHN</name>
<organism evidence="1 2">
    <name type="scientific">Sphingomonas floccifaciens</name>
    <dbReference type="NCBI Taxonomy" id="1844115"/>
    <lineage>
        <taxon>Bacteria</taxon>
        <taxon>Pseudomonadati</taxon>
        <taxon>Pseudomonadota</taxon>
        <taxon>Alphaproteobacteria</taxon>
        <taxon>Sphingomonadales</taxon>
        <taxon>Sphingomonadaceae</taxon>
        <taxon>Sphingomonas</taxon>
    </lineage>
</organism>
<reference evidence="2" key="1">
    <citation type="journal article" date="2019" name="Int. J. Syst. Evol. Microbiol.">
        <title>The Global Catalogue of Microorganisms (GCM) 10K type strain sequencing project: providing services to taxonomists for standard genome sequencing and annotation.</title>
        <authorList>
            <consortium name="The Broad Institute Genomics Platform"/>
            <consortium name="The Broad Institute Genome Sequencing Center for Infectious Disease"/>
            <person name="Wu L."/>
            <person name="Ma J."/>
        </authorList>
    </citation>
    <scope>NUCLEOTIDE SEQUENCE [LARGE SCALE GENOMIC DNA]</scope>
    <source>
        <strain evidence="2">Q85</strain>
    </source>
</reference>